<accession>A0A7C4AH01</accession>
<evidence type="ECO:0000256" key="6">
    <source>
        <dbReference type="RuleBase" id="RU366058"/>
    </source>
</evidence>
<feature type="signal peptide" evidence="7">
    <location>
        <begin position="1"/>
        <end position="27"/>
    </location>
</feature>
<feature type="domain" description="VTT" evidence="8">
    <location>
        <begin position="67"/>
        <end position="184"/>
    </location>
</feature>
<evidence type="ECO:0000313" key="9">
    <source>
        <dbReference type="EMBL" id="HGG92539.1"/>
    </source>
</evidence>
<feature type="transmembrane region" description="Helical" evidence="6">
    <location>
        <begin position="199"/>
        <end position="216"/>
    </location>
</feature>
<keyword evidence="7" id="KW-0732">Signal</keyword>
<comment type="similarity">
    <text evidence="6">Belongs to the TVP38/TMEM64 family.</text>
</comment>
<keyword evidence="2 6" id="KW-1003">Cell membrane</keyword>
<dbReference type="PANTHER" id="PTHR12677:SF59">
    <property type="entry name" value="GOLGI APPARATUS MEMBRANE PROTEIN TVP38-RELATED"/>
    <property type="match status" value="1"/>
</dbReference>
<dbReference type="InterPro" id="IPR015414">
    <property type="entry name" value="TMEM64"/>
</dbReference>
<name>A0A7C4AH01_9BACT</name>
<dbReference type="AlphaFoldDB" id="A0A7C4AH01"/>
<evidence type="ECO:0000256" key="3">
    <source>
        <dbReference type="ARBA" id="ARBA00022692"/>
    </source>
</evidence>
<protein>
    <recommendedName>
        <fullName evidence="6">TVP38/TMEM64 family membrane protein</fullName>
    </recommendedName>
</protein>
<evidence type="ECO:0000256" key="5">
    <source>
        <dbReference type="ARBA" id="ARBA00023136"/>
    </source>
</evidence>
<dbReference type="EMBL" id="DSRP01000433">
    <property type="protein sequence ID" value="HGG92539.1"/>
    <property type="molecule type" value="Genomic_DNA"/>
</dbReference>
<gene>
    <name evidence="9" type="ORF">ENR59_06250</name>
</gene>
<keyword evidence="3 6" id="KW-0812">Transmembrane</keyword>
<evidence type="ECO:0000256" key="2">
    <source>
        <dbReference type="ARBA" id="ARBA00022475"/>
    </source>
</evidence>
<reference evidence="9" key="1">
    <citation type="journal article" date="2020" name="mSystems">
        <title>Genome- and Community-Level Interaction Insights into Carbon Utilization and Element Cycling Functions of Hydrothermarchaeota in Hydrothermal Sediment.</title>
        <authorList>
            <person name="Zhou Z."/>
            <person name="Liu Y."/>
            <person name="Xu W."/>
            <person name="Pan J."/>
            <person name="Luo Z.H."/>
            <person name="Li M."/>
        </authorList>
    </citation>
    <scope>NUCLEOTIDE SEQUENCE [LARGE SCALE GENOMIC DNA]</scope>
    <source>
        <strain evidence="9">SpSt-413</strain>
    </source>
</reference>
<feature type="transmembrane region" description="Helical" evidence="6">
    <location>
        <begin position="74"/>
        <end position="101"/>
    </location>
</feature>
<keyword evidence="5 6" id="KW-0472">Membrane</keyword>
<comment type="caution">
    <text evidence="9">The sequence shown here is derived from an EMBL/GenBank/DDBJ whole genome shotgun (WGS) entry which is preliminary data.</text>
</comment>
<comment type="subcellular location">
    <subcellularLocation>
        <location evidence="1 6">Cell membrane</location>
        <topology evidence="1 6">Multi-pass membrane protein</topology>
    </subcellularLocation>
</comment>
<dbReference type="Pfam" id="PF09335">
    <property type="entry name" value="VTT_dom"/>
    <property type="match status" value="1"/>
</dbReference>
<evidence type="ECO:0000256" key="1">
    <source>
        <dbReference type="ARBA" id="ARBA00004651"/>
    </source>
</evidence>
<evidence type="ECO:0000256" key="4">
    <source>
        <dbReference type="ARBA" id="ARBA00022989"/>
    </source>
</evidence>
<dbReference type="InterPro" id="IPR032816">
    <property type="entry name" value="VTT_dom"/>
</dbReference>
<feature type="transmembrane region" description="Helical" evidence="6">
    <location>
        <begin position="162"/>
        <end position="179"/>
    </location>
</feature>
<dbReference type="GO" id="GO:0005886">
    <property type="term" value="C:plasma membrane"/>
    <property type="evidence" value="ECO:0007669"/>
    <property type="project" value="UniProtKB-SubCell"/>
</dbReference>
<feature type="transmembrane region" description="Helical" evidence="6">
    <location>
        <begin position="41"/>
        <end position="62"/>
    </location>
</feature>
<organism evidence="9">
    <name type="scientific">Fundidesulfovibrio putealis</name>
    <dbReference type="NCBI Taxonomy" id="270496"/>
    <lineage>
        <taxon>Bacteria</taxon>
        <taxon>Pseudomonadati</taxon>
        <taxon>Thermodesulfobacteriota</taxon>
        <taxon>Desulfovibrionia</taxon>
        <taxon>Desulfovibrionales</taxon>
        <taxon>Desulfovibrionaceae</taxon>
        <taxon>Fundidesulfovibrio</taxon>
    </lineage>
</organism>
<evidence type="ECO:0000259" key="8">
    <source>
        <dbReference type="Pfam" id="PF09335"/>
    </source>
</evidence>
<feature type="chain" id="PRO_5027664683" description="TVP38/TMEM64 family membrane protein" evidence="7">
    <location>
        <begin position="28"/>
        <end position="234"/>
    </location>
</feature>
<feature type="transmembrane region" description="Helical" evidence="6">
    <location>
        <begin position="132"/>
        <end position="155"/>
    </location>
</feature>
<proteinExistence type="inferred from homology"/>
<keyword evidence="4 6" id="KW-1133">Transmembrane helix</keyword>
<evidence type="ECO:0000256" key="7">
    <source>
        <dbReference type="SAM" id="SignalP"/>
    </source>
</evidence>
<sequence>MKGKTTLFLLAVAVAALFALWAANADAVLVWVKAWAASLRAVAVAWPVGCWLGMLALSAVAINCPIPVAALLKVLAGFAFGVQAGFALNVCTSVLGGLLGFSAARHWCYHWLYARFSARLARANLEIGRNGFWYVLSARLLMATPFFLVNVLGGLSSLRKRVFLLGTLLGVLPSSMIYAVSGSQLERISSTSDFVSPRLALVLAGLALVSVLPALLNRRRKPARQASPASPSGR</sequence>
<dbReference type="PANTHER" id="PTHR12677">
    <property type="entry name" value="GOLGI APPARATUS MEMBRANE PROTEIN TVP38-RELATED"/>
    <property type="match status" value="1"/>
</dbReference>